<keyword evidence="7" id="KW-0325">Glycoprotein</keyword>
<evidence type="ECO:0000256" key="6">
    <source>
        <dbReference type="ARBA" id="ARBA00023157"/>
    </source>
</evidence>
<dbReference type="GO" id="GO:0009617">
    <property type="term" value="P:response to bacterium"/>
    <property type="evidence" value="ECO:0007669"/>
    <property type="project" value="TreeGrafter"/>
</dbReference>
<dbReference type="Ensembl" id="ENSNBRT00000016907.1">
    <property type="protein sequence ID" value="ENSNBRP00000016466.1"/>
    <property type="gene ID" value="ENSNBRG00000012730.1"/>
</dbReference>
<keyword evidence="11" id="KW-1185">Reference proteome</keyword>
<dbReference type="GeneTree" id="ENSGT00950000183391"/>
<comment type="subcellular location">
    <subcellularLocation>
        <location evidence="1">Cell membrane</location>
    </subcellularLocation>
</comment>
<reference evidence="10" key="2">
    <citation type="submission" date="2025-09" db="UniProtKB">
        <authorList>
            <consortium name="Ensembl"/>
        </authorList>
    </citation>
    <scope>IDENTIFICATION</scope>
</reference>
<dbReference type="Pfam" id="PF07686">
    <property type="entry name" value="V-set"/>
    <property type="match status" value="1"/>
</dbReference>
<dbReference type="InterPro" id="IPR013106">
    <property type="entry name" value="Ig_V-set"/>
</dbReference>
<keyword evidence="6" id="KW-1015">Disulfide bond</keyword>
<keyword evidence="2" id="KW-1003">Cell membrane</keyword>
<keyword evidence="8" id="KW-0812">Transmembrane</keyword>
<reference evidence="10" key="1">
    <citation type="submission" date="2025-08" db="UniProtKB">
        <authorList>
            <consortium name="Ensembl"/>
        </authorList>
    </citation>
    <scope>IDENTIFICATION</scope>
</reference>
<organism evidence="10 11">
    <name type="scientific">Neolamprologus brichardi</name>
    <name type="common">Fairy cichlid</name>
    <name type="synonym">Lamprologus brichardi</name>
    <dbReference type="NCBI Taxonomy" id="32507"/>
    <lineage>
        <taxon>Eukaryota</taxon>
        <taxon>Metazoa</taxon>
        <taxon>Chordata</taxon>
        <taxon>Craniata</taxon>
        <taxon>Vertebrata</taxon>
        <taxon>Euteleostomi</taxon>
        <taxon>Actinopterygii</taxon>
        <taxon>Neopterygii</taxon>
        <taxon>Teleostei</taxon>
        <taxon>Neoteleostei</taxon>
        <taxon>Acanthomorphata</taxon>
        <taxon>Ovalentaria</taxon>
        <taxon>Cichlomorphae</taxon>
        <taxon>Cichliformes</taxon>
        <taxon>Cichlidae</taxon>
        <taxon>African cichlids</taxon>
        <taxon>Pseudocrenilabrinae</taxon>
        <taxon>Lamprologini</taxon>
        <taxon>Neolamprologus</taxon>
    </lineage>
</organism>
<evidence type="ECO:0000256" key="4">
    <source>
        <dbReference type="ARBA" id="ARBA00022859"/>
    </source>
</evidence>
<dbReference type="InterPro" id="IPR003599">
    <property type="entry name" value="Ig_sub"/>
</dbReference>
<keyword evidence="4" id="KW-0391">Immunity</keyword>
<evidence type="ECO:0000256" key="3">
    <source>
        <dbReference type="ARBA" id="ARBA00022729"/>
    </source>
</evidence>
<name>A0A3Q4H475_NEOBR</name>
<keyword evidence="8" id="KW-1133">Transmembrane helix</keyword>
<keyword evidence="3" id="KW-0732">Signal</keyword>
<evidence type="ECO:0000256" key="7">
    <source>
        <dbReference type="ARBA" id="ARBA00023180"/>
    </source>
</evidence>
<evidence type="ECO:0000256" key="8">
    <source>
        <dbReference type="SAM" id="Phobius"/>
    </source>
</evidence>
<dbReference type="Proteomes" id="UP000261580">
    <property type="component" value="Unassembled WGS sequence"/>
</dbReference>
<evidence type="ECO:0000256" key="5">
    <source>
        <dbReference type="ARBA" id="ARBA00023136"/>
    </source>
</evidence>
<dbReference type="GO" id="GO:0002376">
    <property type="term" value="P:immune system process"/>
    <property type="evidence" value="ECO:0007669"/>
    <property type="project" value="UniProtKB-KW"/>
</dbReference>
<dbReference type="AlphaFoldDB" id="A0A3Q4H475"/>
<proteinExistence type="predicted"/>
<dbReference type="GO" id="GO:0005886">
    <property type="term" value="C:plasma membrane"/>
    <property type="evidence" value="ECO:0007669"/>
    <property type="project" value="UniProtKB-SubCell"/>
</dbReference>
<dbReference type="InterPro" id="IPR052051">
    <property type="entry name" value="TCR_complex_component"/>
</dbReference>
<dbReference type="SUPFAM" id="SSF48726">
    <property type="entry name" value="Immunoglobulin"/>
    <property type="match status" value="1"/>
</dbReference>
<dbReference type="SMART" id="SM00409">
    <property type="entry name" value="IG"/>
    <property type="match status" value="1"/>
</dbReference>
<sequence>FWSYQISTSVSQTVEVQPGEEVTLQCTNLSSYSGVTFWFRLINRTDASCIAVMFESTKSVSHCDGFQSESFEMSSNISTVFLKIKQVAVSDSGLYFCGFYTSGRPLFNISGDKMEVMCAIFATLTVFLILIIAGLLVKIKKHQKVHVMNFCTLQNLGSDDVNYATPEPNVVYAATR</sequence>
<evidence type="ECO:0000256" key="1">
    <source>
        <dbReference type="ARBA" id="ARBA00004236"/>
    </source>
</evidence>
<evidence type="ECO:0000259" key="9">
    <source>
        <dbReference type="SMART" id="SM00409"/>
    </source>
</evidence>
<dbReference type="PANTHER" id="PTHR19433:SF111">
    <property type="entry name" value="T CELL RECEPTOR ALPHA VARIABLE 4"/>
    <property type="match status" value="1"/>
</dbReference>
<dbReference type="OMA" id="HICNCKR"/>
<dbReference type="Gene3D" id="2.60.40.10">
    <property type="entry name" value="Immunoglobulins"/>
    <property type="match status" value="1"/>
</dbReference>
<dbReference type="STRING" id="32507.ENSNBRP00000016466"/>
<keyword evidence="5 8" id="KW-0472">Membrane</keyword>
<dbReference type="InterPro" id="IPR013783">
    <property type="entry name" value="Ig-like_fold"/>
</dbReference>
<dbReference type="PANTHER" id="PTHR19433">
    <property type="entry name" value="T-CELL RECEPTOR ALPHA CHAIN V REGION-RELATED"/>
    <property type="match status" value="1"/>
</dbReference>
<evidence type="ECO:0000313" key="10">
    <source>
        <dbReference type="Ensembl" id="ENSNBRP00000016466.1"/>
    </source>
</evidence>
<accession>A0A3Q4H475</accession>
<evidence type="ECO:0000256" key="2">
    <source>
        <dbReference type="ARBA" id="ARBA00022475"/>
    </source>
</evidence>
<feature type="domain" description="Immunoglobulin" evidence="9">
    <location>
        <begin position="11"/>
        <end position="127"/>
    </location>
</feature>
<feature type="transmembrane region" description="Helical" evidence="8">
    <location>
        <begin position="114"/>
        <end position="137"/>
    </location>
</feature>
<protein>
    <recommendedName>
        <fullName evidence="9">Immunoglobulin domain-containing protein</fullName>
    </recommendedName>
</protein>
<evidence type="ECO:0000313" key="11">
    <source>
        <dbReference type="Proteomes" id="UP000261580"/>
    </source>
</evidence>
<dbReference type="InterPro" id="IPR036179">
    <property type="entry name" value="Ig-like_dom_sf"/>
</dbReference>